<dbReference type="Pfam" id="PF13288">
    <property type="entry name" value="DXPR_C"/>
    <property type="match status" value="1"/>
</dbReference>
<sequence length="45" mass="5003">MASLHFEKTDFKKFPFLHYAYESGVISGIIPAVLNAANEIANALY</sequence>
<organism evidence="2 3">
    <name type="scientific">Bacillus thuringiensis</name>
    <dbReference type="NCBI Taxonomy" id="1428"/>
    <lineage>
        <taxon>Bacteria</taxon>
        <taxon>Bacillati</taxon>
        <taxon>Bacillota</taxon>
        <taxon>Bacilli</taxon>
        <taxon>Bacillales</taxon>
        <taxon>Bacillaceae</taxon>
        <taxon>Bacillus</taxon>
        <taxon>Bacillus cereus group</taxon>
    </lineage>
</organism>
<reference evidence="2 3" key="1">
    <citation type="submission" date="2017-04" db="EMBL/GenBank/DDBJ databases">
        <title>Complete Genome Sequence of Bacillus thuringiensis type Strain ATCC 10792.</title>
        <authorList>
            <person name="Oh D.-H."/>
            <person name="Park B.-J."/>
            <person name="Shuai W."/>
            <person name="Chelliah R."/>
        </authorList>
    </citation>
    <scope>NUCLEOTIDE SEQUENCE [LARGE SCALE GENOMIC DNA]</scope>
    <source>
        <strain evidence="2 3">ATCC 10792</strain>
        <plasmid evidence="2 3">poh1</plasmid>
    </source>
</reference>
<name>A0A1W6WYB0_BACTU</name>
<dbReference type="InterPro" id="IPR036169">
    <property type="entry name" value="DXPR_C_sf"/>
</dbReference>
<keyword evidence="3" id="KW-1185">Reference proteome</keyword>
<dbReference type="EMBL" id="CP021062">
    <property type="protein sequence ID" value="ARP61547.1"/>
    <property type="molecule type" value="Genomic_DNA"/>
</dbReference>
<evidence type="ECO:0000259" key="1">
    <source>
        <dbReference type="Pfam" id="PF13288"/>
    </source>
</evidence>
<evidence type="ECO:0000313" key="3">
    <source>
        <dbReference type="Proteomes" id="UP000194143"/>
    </source>
</evidence>
<accession>A0A1W6WYB0</accession>
<feature type="domain" description="DXP reductoisomerase C-terminal" evidence="1">
    <location>
        <begin position="2"/>
        <end position="44"/>
    </location>
</feature>
<gene>
    <name evidence="2" type="ORF">CAB88_31440</name>
</gene>
<dbReference type="AlphaFoldDB" id="A0A1W6WYB0"/>
<evidence type="ECO:0000313" key="2">
    <source>
        <dbReference type="EMBL" id="ARP61547.1"/>
    </source>
</evidence>
<proteinExistence type="predicted"/>
<keyword evidence="2" id="KW-0614">Plasmid</keyword>
<dbReference type="SUPFAM" id="SSF69055">
    <property type="entry name" value="1-deoxy-D-xylulose-5-phosphate reductoisomerase, C-terminal domain"/>
    <property type="match status" value="1"/>
</dbReference>
<dbReference type="Proteomes" id="UP000194143">
    <property type="component" value="Plasmid poh1"/>
</dbReference>
<protein>
    <recommendedName>
        <fullName evidence="1">DXP reductoisomerase C-terminal domain-containing protein</fullName>
    </recommendedName>
</protein>
<geneLocation type="plasmid" evidence="2 3">
    <name>poh1</name>
</geneLocation>
<dbReference type="Gene3D" id="1.10.1740.10">
    <property type="match status" value="1"/>
</dbReference>
<dbReference type="InterPro" id="IPR026877">
    <property type="entry name" value="DXPR_C"/>
</dbReference>